<evidence type="ECO:0000256" key="1">
    <source>
        <dbReference type="SAM" id="MobiDB-lite"/>
    </source>
</evidence>
<protein>
    <submittedName>
        <fullName evidence="2">Uncharacterized protein</fullName>
    </submittedName>
</protein>
<feature type="region of interest" description="Disordered" evidence="1">
    <location>
        <begin position="56"/>
        <end position="117"/>
    </location>
</feature>
<sequence length="117" mass="12514">MRTSSRRVDLAVVKLQRALDLLRLAGQMACCVTKNVKCYEEGRPIDRPTAYHATEAEIPGTGGGMADQGVIPGRTDRPLYAYGRSGGTCHPSEQSRAEHAAPSSPIAPTAPSQSRHV</sequence>
<feature type="compositionally biased region" description="Low complexity" evidence="1">
    <location>
        <begin position="100"/>
        <end position="117"/>
    </location>
</feature>
<dbReference type="EMBL" id="BGZK01000383">
    <property type="protein sequence ID" value="GBP40557.1"/>
    <property type="molecule type" value="Genomic_DNA"/>
</dbReference>
<accession>A0A4C1VQC9</accession>
<reference evidence="2 3" key="1">
    <citation type="journal article" date="2019" name="Commun. Biol.">
        <title>The bagworm genome reveals a unique fibroin gene that provides high tensile strength.</title>
        <authorList>
            <person name="Kono N."/>
            <person name="Nakamura H."/>
            <person name="Ohtoshi R."/>
            <person name="Tomita M."/>
            <person name="Numata K."/>
            <person name="Arakawa K."/>
        </authorList>
    </citation>
    <scope>NUCLEOTIDE SEQUENCE [LARGE SCALE GENOMIC DNA]</scope>
</reference>
<name>A0A4C1VQC9_EUMVA</name>
<comment type="caution">
    <text evidence="2">The sequence shown here is derived from an EMBL/GenBank/DDBJ whole genome shotgun (WGS) entry which is preliminary data.</text>
</comment>
<dbReference type="AlphaFoldDB" id="A0A4C1VQC9"/>
<proteinExistence type="predicted"/>
<organism evidence="2 3">
    <name type="scientific">Eumeta variegata</name>
    <name type="common">Bagworm moth</name>
    <name type="synonym">Eumeta japonica</name>
    <dbReference type="NCBI Taxonomy" id="151549"/>
    <lineage>
        <taxon>Eukaryota</taxon>
        <taxon>Metazoa</taxon>
        <taxon>Ecdysozoa</taxon>
        <taxon>Arthropoda</taxon>
        <taxon>Hexapoda</taxon>
        <taxon>Insecta</taxon>
        <taxon>Pterygota</taxon>
        <taxon>Neoptera</taxon>
        <taxon>Endopterygota</taxon>
        <taxon>Lepidoptera</taxon>
        <taxon>Glossata</taxon>
        <taxon>Ditrysia</taxon>
        <taxon>Tineoidea</taxon>
        <taxon>Psychidae</taxon>
        <taxon>Oiketicinae</taxon>
        <taxon>Eumeta</taxon>
    </lineage>
</organism>
<gene>
    <name evidence="2" type="ORF">EVAR_7556_1</name>
</gene>
<evidence type="ECO:0000313" key="2">
    <source>
        <dbReference type="EMBL" id="GBP40557.1"/>
    </source>
</evidence>
<evidence type="ECO:0000313" key="3">
    <source>
        <dbReference type="Proteomes" id="UP000299102"/>
    </source>
</evidence>
<dbReference type="Proteomes" id="UP000299102">
    <property type="component" value="Unassembled WGS sequence"/>
</dbReference>
<keyword evidence="3" id="KW-1185">Reference proteome</keyword>